<dbReference type="SUPFAM" id="SSF54980">
    <property type="entry name" value="EF-G C-terminal domain-like"/>
    <property type="match status" value="2"/>
</dbReference>
<feature type="compositionally biased region" description="Polar residues" evidence="6">
    <location>
        <begin position="843"/>
        <end position="853"/>
    </location>
</feature>
<dbReference type="SMART" id="SM00838">
    <property type="entry name" value="EFG_C"/>
    <property type="match status" value="1"/>
</dbReference>
<dbReference type="SUPFAM" id="SSF52540">
    <property type="entry name" value="P-loop containing nucleoside triphosphate hydrolases"/>
    <property type="match status" value="1"/>
</dbReference>
<dbReference type="SUPFAM" id="SSF50447">
    <property type="entry name" value="Translation proteins"/>
    <property type="match status" value="1"/>
</dbReference>
<dbReference type="InterPro" id="IPR014721">
    <property type="entry name" value="Ribsml_uS5_D2-typ_fold_subgr"/>
</dbReference>
<dbReference type="Pfam" id="PF00679">
    <property type="entry name" value="EFG_C"/>
    <property type="match status" value="1"/>
</dbReference>
<dbReference type="SUPFAM" id="SSF54211">
    <property type="entry name" value="Ribosomal protein S5 domain 2-like"/>
    <property type="match status" value="1"/>
</dbReference>
<keyword evidence="3" id="KW-0378">Hydrolase</keyword>
<keyword evidence="2" id="KW-0547">Nucleotide-binding</keyword>
<dbReference type="Proteomes" id="UP001485043">
    <property type="component" value="Unassembled WGS sequence"/>
</dbReference>
<dbReference type="PANTHER" id="PTHR42908">
    <property type="entry name" value="TRANSLATION ELONGATION FACTOR-RELATED"/>
    <property type="match status" value="1"/>
</dbReference>
<dbReference type="Gene3D" id="3.30.230.10">
    <property type="match status" value="1"/>
</dbReference>
<dbReference type="GO" id="GO:0005525">
    <property type="term" value="F:GTP binding"/>
    <property type="evidence" value="ECO:0007669"/>
    <property type="project" value="UniProtKB-KW"/>
</dbReference>
<dbReference type="Gene3D" id="3.30.70.870">
    <property type="entry name" value="Elongation Factor G (Translational Gtpase), domain 3"/>
    <property type="match status" value="1"/>
</dbReference>
<dbReference type="FunFam" id="3.30.70.240:FF:000006">
    <property type="entry name" value="Elongation factor like GTPase 1"/>
    <property type="match status" value="1"/>
</dbReference>
<feature type="region of interest" description="Disordered" evidence="6">
    <location>
        <begin position="638"/>
        <end position="677"/>
    </location>
</feature>
<dbReference type="Gene3D" id="2.40.30.10">
    <property type="entry name" value="Translation factors"/>
    <property type="match status" value="1"/>
</dbReference>
<evidence type="ECO:0000259" key="7">
    <source>
        <dbReference type="PROSITE" id="PS51722"/>
    </source>
</evidence>
<dbReference type="FunFam" id="3.30.70.870:FF:000002">
    <property type="entry name" value="Translation elongation factor 2"/>
    <property type="match status" value="1"/>
</dbReference>
<evidence type="ECO:0000313" key="8">
    <source>
        <dbReference type="EMBL" id="KAK9869094.1"/>
    </source>
</evidence>
<organism evidence="8 9">
    <name type="scientific">Apatococcus fuscideae</name>
    <dbReference type="NCBI Taxonomy" id="2026836"/>
    <lineage>
        <taxon>Eukaryota</taxon>
        <taxon>Viridiplantae</taxon>
        <taxon>Chlorophyta</taxon>
        <taxon>core chlorophytes</taxon>
        <taxon>Trebouxiophyceae</taxon>
        <taxon>Chlorellales</taxon>
        <taxon>Chlorellaceae</taxon>
        <taxon>Apatococcus</taxon>
    </lineage>
</organism>
<dbReference type="Pfam" id="PF14492">
    <property type="entry name" value="EFG_III"/>
    <property type="match status" value="1"/>
</dbReference>
<dbReference type="Pfam" id="PF03144">
    <property type="entry name" value="GTP_EFTU_D2"/>
    <property type="match status" value="1"/>
</dbReference>
<dbReference type="InterPro" id="IPR041095">
    <property type="entry name" value="EFG_II"/>
</dbReference>
<dbReference type="GO" id="GO:0042256">
    <property type="term" value="P:cytosolic ribosome assembly"/>
    <property type="evidence" value="ECO:0007669"/>
    <property type="project" value="TreeGrafter"/>
</dbReference>
<evidence type="ECO:0000256" key="4">
    <source>
        <dbReference type="ARBA" id="ARBA00023134"/>
    </source>
</evidence>
<evidence type="ECO:0000256" key="6">
    <source>
        <dbReference type="SAM" id="MobiDB-lite"/>
    </source>
</evidence>
<dbReference type="InterPro" id="IPR027417">
    <property type="entry name" value="P-loop_NTPase"/>
</dbReference>
<dbReference type="Gene3D" id="3.40.50.300">
    <property type="entry name" value="P-loop containing nucleotide triphosphate hydrolases"/>
    <property type="match status" value="1"/>
</dbReference>
<dbReference type="InterPro" id="IPR000640">
    <property type="entry name" value="EFG_V-like"/>
</dbReference>
<dbReference type="InterPro" id="IPR009000">
    <property type="entry name" value="Transl_B-barrel_sf"/>
</dbReference>
<feature type="compositionally biased region" description="Low complexity" evidence="6">
    <location>
        <begin position="722"/>
        <end position="735"/>
    </location>
</feature>
<feature type="region of interest" description="Disordered" evidence="6">
    <location>
        <begin position="835"/>
        <end position="855"/>
    </location>
</feature>
<accession>A0AAW1TLJ7</accession>
<dbReference type="GO" id="GO:1990904">
    <property type="term" value="C:ribonucleoprotein complex"/>
    <property type="evidence" value="ECO:0007669"/>
    <property type="project" value="TreeGrafter"/>
</dbReference>
<dbReference type="AlphaFoldDB" id="A0AAW1TLJ7"/>
<dbReference type="CDD" id="cd16261">
    <property type="entry name" value="EF2_snRNP_III"/>
    <property type="match status" value="1"/>
</dbReference>
<dbReference type="GO" id="GO:0005829">
    <property type="term" value="C:cytosol"/>
    <property type="evidence" value="ECO:0007669"/>
    <property type="project" value="TreeGrafter"/>
</dbReference>
<comment type="caution">
    <text evidence="8">The sequence shown here is derived from an EMBL/GenBank/DDBJ whole genome shotgun (WGS) entry which is preliminary data.</text>
</comment>
<dbReference type="InterPro" id="IPR020568">
    <property type="entry name" value="Ribosomal_Su5_D2-typ_SF"/>
</dbReference>
<feature type="compositionally biased region" description="Low complexity" evidence="6">
    <location>
        <begin position="654"/>
        <end position="673"/>
    </location>
</feature>
<name>A0AAW1TLJ7_9CHLO</name>
<dbReference type="InterPro" id="IPR035647">
    <property type="entry name" value="EFG_III/V"/>
</dbReference>
<evidence type="ECO:0000256" key="1">
    <source>
        <dbReference type="ARBA" id="ARBA00022517"/>
    </source>
</evidence>
<dbReference type="Gene3D" id="3.30.70.240">
    <property type="match status" value="1"/>
</dbReference>
<keyword evidence="9" id="KW-1185">Reference proteome</keyword>
<evidence type="ECO:0000256" key="5">
    <source>
        <dbReference type="ARBA" id="ARBA00081809"/>
    </source>
</evidence>
<protein>
    <recommendedName>
        <fullName evidence="5">Elongation factor-like 1</fullName>
    </recommendedName>
</protein>
<feature type="domain" description="Tr-type G" evidence="7">
    <location>
        <begin position="1"/>
        <end position="169"/>
    </location>
</feature>
<evidence type="ECO:0000256" key="2">
    <source>
        <dbReference type="ARBA" id="ARBA00022741"/>
    </source>
</evidence>
<dbReference type="InterPro" id="IPR004161">
    <property type="entry name" value="EFTu-like_2"/>
</dbReference>
<keyword evidence="1" id="KW-0690">Ribosome biogenesis</keyword>
<dbReference type="InterPro" id="IPR000795">
    <property type="entry name" value="T_Tr_GTP-bd_dom"/>
</dbReference>
<sequence length="1135" mass="122182">MRYLDSRDDEQRRGITMKSSSISLLHTPRTAHSLAQQESLTPEDKLQRGYLVNLIDSPGHVDFCSEVSTAARLSDGGLVVVDAVEGVCIQTHAVLRQAWQEKIKLCLVVNKIDRLITEVRMSPQEAYERIKAVISHVNMVLSGFQSEQHISDSDAVLALSEEQAHKRLEEEEQEEEVTFRPELGNVAFASAMDGWAFCTKQFANMYAARMGFSAAALEQCLWGDFRIDGKTKKVMRIKRDQQHKYKPLFVQLALEPLWKAYEVLERGADHKALLQNMAKRLDLKQVSEKALGHPDAKQALKTMLRAWLPLSDAVLGMALEQLPDPRQSMQERTPHLLPTLPPSAVSLSAATRKSIQACTAAIQACSTDPTAPCTVYVSKMVAVPASAIPRRVGEMGIAKAADQEVFLAFGRVFSGVLRDGQTVHVLPPTYDPSHPESNHLEIKVDGLFLMMGRGLERLAEVPAGNVLGIGGLGTAILKSATLSSTPLCRPLAPMLFQAAPIVRVAVEPAHPTEMQQLVDGLRLLNQADPFVELTVMESGEQVIGAAGEVHLETCIKDLRERFARIELQVSPPLVAFRESTFCAAEALDQVAEPPKVVEAMTANGCCTVRVRAHALPRPVAALLEDSADILRPALKTSDPAAAHFPGQPTPHGHAAASPAASPAASANPPDNAPTTSAMSDLEEAGLMQNDAAKSEGSCTGAGADSHGADEIRRRSHGDATTSSAAAHQGHDAAASPKKPKQNAKGAASHTGNGDAANGDAAEAGDGMALLQRKLALLIKEADPDLRALMQRAWLLGPKQIGPNILASSSSGQQQLWQVAPHLIVRLGKRHAAEAASAEAVRNDGQTSESQSMTGEHDHVGIRVGLPDAASPLGLVDADRLQQASLMQSPLRDLERIIDDDSSEAHHAVAASEHVQSSVESGISAGFQLATSAGPLCDEPMWGVVFEVEAVLNGGAASTQQLAEDVYGPFSGQVTSAARQAFRRALLEANPRLVEAMFLCEVATASEALSGVYAVLGQRRAKVLQEQMREGSDVFSIHAFLPAEASFGLADDMRRRSSGAASASLMLSHWERLQVNPFFVPKTEEEREEFGEEGQGVGTQNLAKALIDKVRRRKGLLVEKRVVESATKQRTRARKI</sequence>
<dbReference type="PANTHER" id="PTHR42908:SF3">
    <property type="entry name" value="ELONGATION FACTOR-LIKE GTPASE 1"/>
    <property type="match status" value="1"/>
</dbReference>
<gene>
    <name evidence="8" type="ORF">WJX84_011258</name>
</gene>
<evidence type="ECO:0000313" key="9">
    <source>
        <dbReference type="Proteomes" id="UP001485043"/>
    </source>
</evidence>
<dbReference type="CDD" id="cd16268">
    <property type="entry name" value="EF2_II"/>
    <property type="match status" value="1"/>
</dbReference>
<dbReference type="PRINTS" id="PR00315">
    <property type="entry name" value="ELONGATNFCT"/>
</dbReference>
<dbReference type="EMBL" id="JALJOV010000001">
    <property type="protein sequence ID" value="KAK9869094.1"/>
    <property type="molecule type" value="Genomic_DNA"/>
</dbReference>
<proteinExistence type="predicted"/>
<dbReference type="Pfam" id="PF00009">
    <property type="entry name" value="GTP_EFTU"/>
    <property type="match status" value="1"/>
</dbReference>
<dbReference type="CDD" id="cd04096">
    <property type="entry name" value="eEF2_snRNP_like_C"/>
    <property type="match status" value="1"/>
</dbReference>
<dbReference type="GO" id="GO:0003924">
    <property type="term" value="F:GTPase activity"/>
    <property type="evidence" value="ECO:0007669"/>
    <property type="project" value="InterPro"/>
</dbReference>
<evidence type="ECO:0000256" key="3">
    <source>
        <dbReference type="ARBA" id="ARBA00022801"/>
    </source>
</evidence>
<keyword evidence="4" id="KW-0342">GTP-binding</keyword>
<feature type="region of interest" description="Disordered" evidence="6">
    <location>
        <begin position="713"/>
        <end position="759"/>
    </location>
</feature>
<dbReference type="PROSITE" id="PS51722">
    <property type="entry name" value="G_TR_2"/>
    <property type="match status" value="1"/>
</dbReference>
<reference evidence="8 9" key="1">
    <citation type="journal article" date="2024" name="Nat. Commun.">
        <title>Phylogenomics reveals the evolutionary origins of lichenization in chlorophyte algae.</title>
        <authorList>
            <person name="Puginier C."/>
            <person name="Libourel C."/>
            <person name="Otte J."/>
            <person name="Skaloud P."/>
            <person name="Haon M."/>
            <person name="Grisel S."/>
            <person name="Petersen M."/>
            <person name="Berrin J.G."/>
            <person name="Delaux P.M."/>
            <person name="Dal Grande F."/>
            <person name="Keller J."/>
        </authorList>
    </citation>
    <scope>NUCLEOTIDE SEQUENCE [LARGE SCALE GENOMIC DNA]</scope>
    <source>
        <strain evidence="8 9">SAG 2523</strain>
    </source>
</reference>
<dbReference type="GO" id="GO:0043022">
    <property type="term" value="F:ribosome binding"/>
    <property type="evidence" value="ECO:0007669"/>
    <property type="project" value="TreeGrafter"/>
</dbReference>